<dbReference type="eggNOG" id="ENOG502ZEQ7">
    <property type="taxonomic scope" value="Bacteria"/>
</dbReference>
<evidence type="ECO:0000313" key="4">
    <source>
        <dbReference type="Proteomes" id="UP000003100"/>
    </source>
</evidence>
<dbReference type="Pfam" id="PF01381">
    <property type="entry name" value="HTH_3"/>
    <property type="match status" value="1"/>
</dbReference>
<dbReference type="EMBL" id="ACBZ01000059">
    <property type="protein sequence ID" value="EEG49833.1"/>
    <property type="molecule type" value="Genomic_DNA"/>
</dbReference>
<reference evidence="3 4" key="1">
    <citation type="submission" date="2009-01" db="EMBL/GenBank/DDBJ databases">
        <authorList>
            <person name="Fulton L."/>
            <person name="Clifton S."/>
            <person name="Fulton B."/>
            <person name="Xu J."/>
            <person name="Minx P."/>
            <person name="Pepin K.H."/>
            <person name="Johnson M."/>
            <person name="Bhonagiri V."/>
            <person name="Nash W.E."/>
            <person name="Mardis E.R."/>
            <person name="Wilson R.K."/>
        </authorList>
    </citation>
    <scope>NUCLEOTIDE SEQUENCE [LARGE SCALE GENOMIC DNA]</scope>
    <source>
        <strain evidence="4">DSM 10507 / JCM 14656 / S5a33</strain>
    </source>
</reference>
<feature type="domain" description="HTH cro/C1-type" evidence="2">
    <location>
        <begin position="10"/>
        <end position="64"/>
    </location>
</feature>
<keyword evidence="4" id="KW-1185">Reference proteome</keyword>
<dbReference type="AlphaFoldDB" id="C0CK82"/>
<protein>
    <recommendedName>
        <fullName evidence="2">HTH cro/C1-type domain-containing protein</fullName>
    </recommendedName>
</protein>
<accession>C0CK82</accession>
<gene>
    <name evidence="3" type="ORF">RUMHYD_01252</name>
</gene>
<dbReference type="GO" id="GO:0003677">
    <property type="term" value="F:DNA binding"/>
    <property type="evidence" value="ECO:0007669"/>
    <property type="project" value="UniProtKB-KW"/>
</dbReference>
<dbReference type="PATRIC" id="fig|476272.21.peg.2598"/>
<dbReference type="SMART" id="SM00530">
    <property type="entry name" value="HTH_XRE"/>
    <property type="match status" value="1"/>
</dbReference>
<dbReference type="InterPro" id="IPR010982">
    <property type="entry name" value="Lambda_DNA-bd_dom_sf"/>
</dbReference>
<dbReference type="Proteomes" id="UP000003100">
    <property type="component" value="Unassembled WGS sequence"/>
</dbReference>
<keyword evidence="1" id="KW-0238">DNA-binding</keyword>
<dbReference type="Gene3D" id="1.10.260.40">
    <property type="entry name" value="lambda repressor-like DNA-binding domains"/>
    <property type="match status" value="1"/>
</dbReference>
<dbReference type="InterPro" id="IPR001387">
    <property type="entry name" value="Cro/C1-type_HTH"/>
</dbReference>
<dbReference type="PANTHER" id="PTHR46558">
    <property type="entry name" value="TRACRIPTIONAL REGULATORY PROTEIN-RELATED-RELATED"/>
    <property type="match status" value="1"/>
</dbReference>
<dbReference type="CDD" id="cd00093">
    <property type="entry name" value="HTH_XRE"/>
    <property type="match status" value="1"/>
</dbReference>
<sequence>MNISDFPNNLRVLRTARGYTQAYMGHKLHIQRQSYCNYENGQRSPSLEITSSIAEILGVDLNTLITAKLPADVLTKEDLAVLEDYLSLPPKAQADIRLQIEQLKMNSAES</sequence>
<evidence type="ECO:0000313" key="3">
    <source>
        <dbReference type="EMBL" id="EEG49833.1"/>
    </source>
</evidence>
<comment type="caution">
    <text evidence="3">The sequence shown here is derived from an EMBL/GenBank/DDBJ whole genome shotgun (WGS) entry which is preliminary data.</text>
</comment>
<dbReference type="HOGENOM" id="CLU_2166062_0_0_9"/>
<dbReference type="GeneID" id="86820509"/>
<evidence type="ECO:0000256" key="1">
    <source>
        <dbReference type="ARBA" id="ARBA00023125"/>
    </source>
</evidence>
<dbReference type="PANTHER" id="PTHR46558:SF4">
    <property type="entry name" value="DNA-BIDING PHAGE PROTEIN"/>
    <property type="match status" value="1"/>
</dbReference>
<dbReference type="RefSeq" id="WP_005947218.1">
    <property type="nucleotide sequence ID" value="NZ_CP136423.1"/>
</dbReference>
<organism evidence="3 4">
    <name type="scientific">Blautia hydrogenotrophica (strain DSM 10507 / JCM 14656 / S5a33)</name>
    <name type="common">Ruminococcus hydrogenotrophicus</name>
    <dbReference type="NCBI Taxonomy" id="476272"/>
    <lineage>
        <taxon>Bacteria</taxon>
        <taxon>Bacillati</taxon>
        <taxon>Bacillota</taxon>
        <taxon>Clostridia</taxon>
        <taxon>Lachnospirales</taxon>
        <taxon>Lachnospiraceae</taxon>
        <taxon>Blautia</taxon>
    </lineage>
</organism>
<dbReference type="SUPFAM" id="SSF47413">
    <property type="entry name" value="lambda repressor-like DNA-binding domains"/>
    <property type="match status" value="1"/>
</dbReference>
<name>C0CK82_BLAHS</name>
<evidence type="ECO:0000259" key="2">
    <source>
        <dbReference type="PROSITE" id="PS50943"/>
    </source>
</evidence>
<reference evidence="3 4" key="2">
    <citation type="submission" date="2009-02" db="EMBL/GenBank/DDBJ databases">
        <title>Draft genome sequence of Blautia hydrogenotrophica DSM 10507 (Ruminococcus hydrogenotrophicus DSM 10507).</title>
        <authorList>
            <person name="Sudarsanam P."/>
            <person name="Ley R."/>
            <person name="Guruge J."/>
            <person name="Turnbaugh P.J."/>
            <person name="Mahowald M."/>
            <person name="Liep D."/>
            <person name="Gordon J."/>
        </authorList>
    </citation>
    <scope>NUCLEOTIDE SEQUENCE [LARGE SCALE GENOMIC DNA]</scope>
    <source>
        <strain evidence="4">DSM 10507 / JCM 14656 / S5a33</strain>
    </source>
</reference>
<proteinExistence type="predicted"/>
<dbReference type="PROSITE" id="PS50943">
    <property type="entry name" value="HTH_CROC1"/>
    <property type="match status" value="1"/>
</dbReference>